<evidence type="ECO:0000256" key="4">
    <source>
        <dbReference type="ARBA" id="ARBA00022833"/>
    </source>
</evidence>
<evidence type="ECO:0000259" key="9">
    <source>
        <dbReference type="PROSITE" id="PS51144"/>
    </source>
</evidence>
<gene>
    <name evidence="10" type="ORF">GGD90_000692</name>
</gene>
<dbReference type="SMART" id="SM01057">
    <property type="entry name" value="Carb_anhydrase"/>
    <property type="match status" value="1"/>
</dbReference>
<keyword evidence="5 10" id="KW-0456">Lyase</keyword>
<evidence type="ECO:0000256" key="7">
    <source>
        <dbReference type="SAM" id="Coils"/>
    </source>
</evidence>
<dbReference type="GO" id="GO:0004089">
    <property type="term" value="F:carbonate dehydratase activity"/>
    <property type="evidence" value="ECO:0007669"/>
    <property type="project" value="UniProtKB-EC"/>
</dbReference>
<dbReference type="InterPro" id="IPR023561">
    <property type="entry name" value="Carbonic_anhydrase_a-class"/>
</dbReference>
<keyword evidence="7" id="KW-0175">Coiled coil</keyword>
<dbReference type="Pfam" id="PF00194">
    <property type="entry name" value="Carb_anhydrase"/>
    <property type="match status" value="1"/>
</dbReference>
<accession>A0A840G335</accession>
<reference evidence="10 11" key="1">
    <citation type="submission" date="2020-08" db="EMBL/GenBank/DDBJ databases">
        <title>Genome sequencing of Purple Non-Sulfur Bacteria from various extreme environments.</title>
        <authorList>
            <person name="Mayer M."/>
        </authorList>
    </citation>
    <scope>NUCLEOTIDE SEQUENCE [LARGE SCALE GENOMIC DNA]</scope>
    <source>
        <strain evidence="10 11">2761</strain>
    </source>
</reference>
<dbReference type="AlphaFoldDB" id="A0A840G335"/>
<dbReference type="Gene3D" id="3.10.200.10">
    <property type="entry name" value="Alpha carbonic anhydrase"/>
    <property type="match status" value="1"/>
</dbReference>
<dbReference type="RefSeq" id="WP_153115878.1">
    <property type="nucleotide sequence ID" value="NZ_JACIGE010000002.1"/>
</dbReference>
<evidence type="ECO:0000256" key="8">
    <source>
        <dbReference type="SAM" id="SignalP"/>
    </source>
</evidence>
<evidence type="ECO:0000313" key="11">
    <source>
        <dbReference type="Proteomes" id="UP000587070"/>
    </source>
</evidence>
<dbReference type="EMBL" id="JACIGE010000002">
    <property type="protein sequence ID" value="MBB4246335.1"/>
    <property type="molecule type" value="Genomic_DNA"/>
</dbReference>
<keyword evidence="11" id="KW-1185">Reference proteome</keyword>
<comment type="catalytic activity">
    <reaction evidence="6">
        <text>hydrogencarbonate + H(+) = CO2 + H2O</text>
        <dbReference type="Rhea" id="RHEA:10748"/>
        <dbReference type="ChEBI" id="CHEBI:15377"/>
        <dbReference type="ChEBI" id="CHEBI:15378"/>
        <dbReference type="ChEBI" id="CHEBI:16526"/>
        <dbReference type="ChEBI" id="CHEBI:17544"/>
        <dbReference type="EC" id="4.2.1.1"/>
    </reaction>
</comment>
<dbReference type="CDD" id="cd03124">
    <property type="entry name" value="alpha_CA_prokaryotic_like"/>
    <property type="match status" value="1"/>
</dbReference>
<sequence>MRLIFTAFLAASALIAEPAAQAAAAATPASRWQPILVEQGKRIEIDRSSISKDGGKTMALGRIVLDKPINDPKTGTSYRIIEAQSRYDCAARTYATLKRTYYREEGELLREDEVKAVLDMPVRSGTLDDRVLREVCRPKTPAEVQKAAQRTVAEAGEAAAELRKANEELLQKEARRAAAKAAARATPVPLKEAAPEAIADTVVRAAAKPAMRPVRREPVELARAATGHSAPRAAAAGHGGHGAVHWSYTGETGPENWGRLSSEWAQCANGRRQSPIDIRDGIRVDLDPLAFDYRPSSFSVLDNGHTVQVTLAGGTLTLLGNIYQLKQFHFHQPAEERVNGRAAAMSLHMVHQAADGRLAVVAVALERGAENPVIQMVWNHLPLEANEDLSPPGRVIDASELLPKDRAYYTYMGSLTTPPCSEGVLWLVFKQPLSVSPEQIAIFARLHPGNARPVQPASDRLIKESR</sequence>
<dbReference type="OrthoDB" id="5327615at2"/>
<evidence type="ECO:0000256" key="2">
    <source>
        <dbReference type="ARBA" id="ARBA00012925"/>
    </source>
</evidence>
<keyword evidence="3" id="KW-0479">Metal-binding</keyword>
<dbReference type="GO" id="GO:0008270">
    <property type="term" value="F:zinc ion binding"/>
    <property type="evidence" value="ECO:0007669"/>
    <property type="project" value="InterPro"/>
</dbReference>
<dbReference type="Pfam" id="PF16747">
    <property type="entry name" value="Adhesin_E"/>
    <property type="match status" value="1"/>
</dbReference>
<proteinExistence type="inferred from homology"/>
<dbReference type="SUPFAM" id="SSF51069">
    <property type="entry name" value="Carbonic anhydrase"/>
    <property type="match status" value="1"/>
</dbReference>
<organism evidence="10 11">
    <name type="scientific">Rhodocyclus tenuis</name>
    <name type="common">Rhodospirillum tenue</name>
    <dbReference type="NCBI Taxonomy" id="1066"/>
    <lineage>
        <taxon>Bacteria</taxon>
        <taxon>Pseudomonadati</taxon>
        <taxon>Pseudomonadota</taxon>
        <taxon>Betaproteobacteria</taxon>
        <taxon>Rhodocyclales</taxon>
        <taxon>Rhodocyclaceae</taxon>
        <taxon>Rhodocyclus</taxon>
    </lineage>
</organism>
<comment type="similarity">
    <text evidence="1">Belongs to the alpha-carbonic anhydrase family.</text>
</comment>
<dbReference type="InterPro" id="IPR041891">
    <property type="entry name" value="Alpha_CA_prokaryot-like"/>
</dbReference>
<dbReference type="Proteomes" id="UP000587070">
    <property type="component" value="Unassembled WGS sequence"/>
</dbReference>
<feature type="domain" description="Alpha-carbonic anhydrase" evidence="9">
    <location>
        <begin position="244"/>
        <end position="466"/>
    </location>
</feature>
<dbReference type="PANTHER" id="PTHR18952:SF265">
    <property type="entry name" value="CARBONIC ANHYDRASE"/>
    <property type="match status" value="1"/>
</dbReference>
<dbReference type="PANTHER" id="PTHR18952">
    <property type="entry name" value="CARBONIC ANHYDRASE"/>
    <property type="match status" value="1"/>
</dbReference>
<feature type="chain" id="PRO_5032653891" description="carbonic anhydrase" evidence="8">
    <location>
        <begin position="23"/>
        <end position="466"/>
    </location>
</feature>
<dbReference type="PROSITE" id="PS51144">
    <property type="entry name" value="ALPHA_CA_2"/>
    <property type="match status" value="1"/>
</dbReference>
<evidence type="ECO:0000256" key="5">
    <source>
        <dbReference type="ARBA" id="ARBA00023239"/>
    </source>
</evidence>
<comment type="caution">
    <text evidence="10">The sequence shown here is derived from an EMBL/GenBank/DDBJ whole genome shotgun (WGS) entry which is preliminary data.</text>
</comment>
<evidence type="ECO:0000256" key="1">
    <source>
        <dbReference type="ARBA" id="ARBA00010718"/>
    </source>
</evidence>
<dbReference type="InterPro" id="IPR031939">
    <property type="entry name" value="Adhesin_E-like"/>
</dbReference>
<dbReference type="InterPro" id="IPR036398">
    <property type="entry name" value="CA_dom_sf"/>
</dbReference>
<evidence type="ECO:0000256" key="3">
    <source>
        <dbReference type="ARBA" id="ARBA00022723"/>
    </source>
</evidence>
<dbReference type="EC" id="4.2.1.1" evidence="2"/>
<feature type="coiled-coil region" evidence="7">
    <location>
        <begin position="148"/>
        <end position="182"/>
    </location>
</feature>
<feature type="signal peptide" evidence="8">
    <location>
        <begin position="1"/>
        <end position="22"/>
    </location>
</feature>
<keyword evidence="8" id="KW-0732">Signal</keyword>
<evidence type="ECO:0000256" key="6">
    <source>
        <dbReference type="ARBA" id="ARBA00048348"/>
    </source>
</evidence>
<keyword evidence="4" id="KW-0862">Zinc</keyword>
<protein>
    <recommendedName>
        <fullName evidence="2">carbonic anhydrase</fullName>
        <ecNumber evidence="2">4.2.1.1</ecNumber>
    </recommendedName>
</protein>
<name>A0A840G335_RHOTE</name>
<evidence type="ECO:0000313" key="10">
    <source>
        <dbReference type="EMBL" id="MBB4246335.1"/>
    </source>
</evidence>
<dbReference type="InterPro" id="IPR001148">
    <property type="entry name" value="CA_dom"/>
</dbReference>